<reference evidence="1 2" key="1">
    <citation type="submission" date="2017-07" db="EMBL/GenBank/DDBJ databases">
        <title>Phylogenetic study on the rhizospheric bacterium Ochrobactrum sp. A44.</title>
        <authorList>
            <person name="Krzyzanowska D.M."/>
            <person name="Ossowicki A."/>
            <person name="Rajewska M."/>
            <person name="Maciag T."/>
            <person name="Kaczynski Z."/>
            <person name="Czerwicka M."/>
            <person name="Jafra S."/>
        </authorList>
    </citation>
    <scope>NUCLEOTIDE SEQUENCE [LARGE SCALE GENOMIC DNA]</scope>
    <source>
        <strain evidence="1 2">CCUG 30717</strain>
    </source>
</reference>
<keyword evidence="2" id="KW-1185">Reference proteome</keyword>
<gene>
    <name evidence="1" type="ORF">CEV34_0804</name>
</gene>
<accession>A0A256GPY0</accession>
<organism evidence="1 2">
    <name type="scientific">Brucella pseudogrignonensis</name>
    <dbReference type="NCBI Taxonomy" id="419475"/>
    <lineage>
        <taxon>Bacteria</taxon>
        <taxon>Pseudomonadati</taxon>
        <taxon>Pseudomonadota</taxon>
        <taxon>Alphaproteobacteria</taxon>
        <taxon>Hyphomicrobiales</taxon>
        <taxon>Brucellaceae</taxon>
        <taxon>Brucella/Ochrobactrum group</taxon>
        <taxon>Brucella</taxon>
    </lineage>
</organism>
<dbReference type="EMBL" id="NNRM01000011">
    <property type="protein sequence ID" value="OYR29192.1"/>
    <property type="molecule type" value="Genomic_DNA"/>
</dbReference>
<evidence type="ECO:0000313" key="2">
    <source>
        <dbReference type="Proteomes" id="UP000216188"/>
    </source>
</evidence>
<name>A0A256GPY0_9HYPH</name>
<dbReference type="Proteomes" id="UP000216188">
    <property type="component" value="Unassembled WGS sequence"/>
</dbReference>
<evidence type="ECO:0000313" key="1">
    <source>
        <dbReference type="EMBL" id="OYR29192.1"/>
    </source>
</evidence>
<dbReference type="AlphaFoldDB" id="A0A256GPY0"/>
<proteinExistence type="predicted"/>
<protein>
    <submittedName>
        <fullName evidence="1">Uncharacterized protein</fullName>
    </submittedName>
</protein>
<sequence length="40" mass="4302">MISGHEETRNGEVMAARNARCEDVALHLAVIGQNLNKPGV</sequence>
<comment type="caution">
    <text evidence="1">The sequence shown here is derived from an EMBL/GenBank/DDBJ whole genome shotgun (WGS) entry which is preliminary data.</text>
</comment>